<dbReference type="AlphaFoldDB" id="A0A941FRV3"/>
<evidence type="ECO:0000313" key="2">
    <source>
        <dbReference type="Proteomes" id="UP000680045"/>
    </source>
</evidence>
<gene>
    <name evidence="1" type="ORF">KEH51_14045</name>
</gene>
<comment type="caution">
    <text evidence="1">The sequence shown here is derived from an EMBL/GenBank/DDBJ whole genome shotgun (WGS) entry which is preliminary data.</text>
</comment>
<proteinExistence type="predicted"/>
<name>A0A941FRV3_9BACI</name>
<organism evidence="1 2">
    <name type="scientific">Peribacillus frigoritolerans</name>
    <dbReference type="NCBI Taxonomy" id="450367"/>
    <lineage>
        <taxon>Bacteria</taxon>
        <taxon>Bacillati</taxon>
        <taxon>Bacillota</taxon>
        <taxon>Bacilli</taxon>
        <taxon>Bacillales</taxon>
        <taxon>Bacillaceae</taxon>
        <taxon>Peribacillus</taxon>
    </lineage>
</organism>
<sequence length="54" mass="6011">MMKFMIKATVKGQMANKFIAFPENELASRPQHKPPKGQMGLTGGHPSILLLFLE</sequence>
<protein>
    <submittedName>
        <fullName evidence="1">Uncharacterized protein</fullName>
    </submittedName>
</protein>
<dbReference type="EMBL" id="JAGTPW010000022">
    <property type="protein sequence ID" value="MBR8644997.1"/>
    <property type="molecule type" value="Genomic_DNA"/>
</dbReference>
<reference evidence="1" key="1">
    <citation type="submission" date="2021-04" db="EMBL/GenBank/DDBJ databases">
        <title>Whole genome sequencing of Enterococci isolates from hospitalized patients.</title>
        <authorList>
            <person name="Ogoti B.M."/>
            <person name="Onyambu F.G."/>
        </authorList>
    </citation>
    <scope>NUCLEOTIDE SEQUENCE</scope>
    <source>
        <strain evidence="1">242</strain>
    </source>
</reference>
<evidence type="ECO:0000313" key="1">
    <source>
        <dbReference type="EMBL" id="MBR8644997.1"/>
    </source>
</evidence>
<accession>A0A941FRV3</accession>
<dbReference type="Proteomes" id="UP000680045">
    <property type="component" value="Unassembled WGS sequence"/>
</dbReference>